<feature type="compositionally biased region" description="Low complexity" evidence="1">
    <location>
        <begin position="317"/>
        <end position="332"/>
    </location>
</feature>
<proteinExistence type="predicted"/>
<feature type="compositionally biased region" description="Basic and acidic residues" evidence="1">
    <location>
        <begin position="334"/>
        <end position="345"/>
    </location>
</feature>
<evidence type="ECO:0000313" key="3">
    <source>
        <dbReference type="Proteomes" id="UP001530315"/>
    </source>
</evidence>
<protein>
    <submittedName>
        <fullName evidence="2">Uncharacterized protein</fullName>
    </submittedName>
</protein>
<evidence type="ECO:0000256" key="1">
    <source>
        <dbReference type="SAM" id="MobiDB-lite"/>
    </source>
</evidence>
<feature type="region of interest" description="Disordered" evidence="1">
    <location>
        <begin position="1"/>
        <end position="34"/>
    </location>
</feature>
<organism evidence="2 3">
    <name type="scientific">Stephanodiscus triporus</name>
    <dbReference type="NCBI Taxonomy" id="2934178"/>
    <lineage>
        <taxon>Eukaryota</taxon>
        <taxon>Sar</taxon>
        <taxon>Stramenopiles</taxon>
        <taxon>Ochrophyta</taxon>
        <taxon>Bacillariophyta</taxon>
        <taxon>Coscinodiscophyceae</taxon>
        <taxon>Thalassiosirophycidae</taxon>
        <taxon>Stephanodiscales</taxon>
        <taxon>Stephanodiscaceae</taxon>
        <taxon>Stephanodiscus</taxon>
    </lineage>
</organism>
<feature type="compositionally biased region" description="Low complexity" evidence="1">
    <location>
        <begin position="79"/>
        <end position="102"/>
    </location>
</feature>
<name>A0ABD3Q313_9STRA</name>
<feature type="region of interest" description="Disordered" evidence="1">
    <location>
        <begin position="65"/>
        <end position="145"/>
    </location>
</feature>
<feature type="compositionally biased region" description="Polar residues" evidence="1">
    <location>
        <begin position="128"/>
        <end position="145"/>
    </location>
</feature>
<evidence type="ECO:0000313" key="2">
    <source>
        <dbReference type="EMBL" id="KAL3794843.1"/>
    </source>
</evidence>
<reference evidence="2 3" key="1">
    <citation type="submission" date="2024-10" db="EMBL/GenBank/DDBJ databases">
        <title>Updated reference genomes for cyclostephanoid diatoms.</title>
        <authorList>
            <person name="Roberts W.R."/>
            <person name="Alverson A.J."/>
        </authorList>
    </citation>
    <scope>NUCLEOTIDE SEQUENCE [LARGE SCALE GENOMIC DNA]</scope>
    <source>
        <strain evidence="2 3">AJA276-08</strain>
    </source>
</reference>
<gene>
    <name evidence="2" type="ORF">ACHAW5_004365</name>
</gene>
<accession>A0ABD3Q313</accession>
<feature type="compositionally biased region" description="Basic and acidic residues" evidence="1">
    <location>
        <begin position="456"/>
        <end position="470"/>
    </location>
</feature>
<feature type="region of interest" description="Disordered" evidence="1">
    <location>
        <begin position="305"/>
        <end position="370"/>
    </location>
</feature>
<comment type="caution">
    <text evidence="2">The sequence shown here is derived from an EMBL/GenBank/DDBJ whole genome shotgun (WGS) entry which is preliminary data.</text>
</comment>
<sequence>MTRRLFVSNNPEEEEVPCLANSDTSPDTVGSLMGDSLSTEFISCQSDSDDEQLIVRSRRVIDRSNKLASVSRQRHRSRSPAAPRSSAQQGSHSQPRSAARQRSLSRPRSSSRARSRSRPKSSAPEATRPNTRFSHSRRTSIGGTTVFRTPYMSQLDAFLQTTSGLRLETNGKCTFLFEGQRFLIEAEGESTGDFLFYASLGPLKKLQHINRPKNLLRLMASWNEELRERRGGAQDQLEGQENSGLLRIDSSMPDGPHVALIYYGHLDNFVSAALFQDKLDDFVDDAIEYSHKILGTKKKIEAKKKRDAQLPCDYRNNRISRSCSPSSRSSVDSDNERSKVYRDTKSSNTKTSKDPPMPQEKSATFAAPTTATTTTAAAATATTTITNNNSDGFSTEVASSSTTPKTTIFTKVISSLHRPHINLGYQEKDCFIIDRQTIEEGNVKPTIVLSRVGGGGEKREESSMNGDQHDVRKKSSFHDNGTANDYHQGCSRPRKGMSFHMGDETPLGPDKPSRRSSSFIYDDHGGRYHHPRRGSSFRLEENGNRHHDQIRKNGTSSFHMDDGRSDSVARTARSKSFHSSQSERPKNTNYANIKSKSFHSSYMDDELDPESSTKIVGHFTKRHSDHDEKLKVDKVCGSHRHHQHSSRHTSAYW</sequence>
<feature type="region of interest" description="Disordered" evidence="1">
    <location>
        <begin position="452"/>
        <end position="593"/>
    </location>
</feature>
<keyword evidence="3" id="KW-1185">Reference proteome</keyword>
<feature type="compositionally biased region" description="Basic and acidic residues" evidence="1">
    <location>
        <begin position="538"/>
        <end position="551"/>
    </location>
</feature>
<dbReference type="EMBL" id="JALLAZ020000451">
    <property type="protein sequence ID" value="KAL3794843.1"/>
    <property type="molecule type" value="Genomic_DNA"/>
</dbReference>
<dbReference type="AlphaFoldDB" id="A0ABD3Q313"/>
<feature type="compositionally biased region" description="Basic residues" evidence="1">
    <location>
        <begin position="103"/>
        <end position="119"/>
    </location>
</feature>
<dbReference type="Proteomes" id="UP001530315">
    <property type="component" value="Unassembled WGS sequence"/>
</dbReference>